<reference evidence="1 2" key="1">
    <citation type="journal article" date="2015" name="Parasit. Vectors">
        <title>Draft genome of the scabies mite.</title>
        <authorList>
            <person name="Rider S.D.Jr."/>
            <person name="Morgan M.S."/>
            <person name="Arlian L.G."/>
        </authorList>
    </citation>
    <scope>NUCLEOTIDE SEQUENCE [LARGE SCALE GENOMIC DNA]</scope>
    <source>
        <strain evidence="1">Arlian Lab</strain>
    </source>
</reference>
<accession>A0A132AKF2</accession>
<protein>
    <submittedName>
        <fullName evidence="1">Uncharacterized protein</fullName>
    </submittedName>
</protein>
<comment type="caution">
    <text evidence="1">The sequence shown here is derived from an EMBL/GenBank/DDBJ whole genome shotgun (WGS) entry which is preliminary data.</text>
</comment>
<dbReference type="Proteomes" id="UP000616769">
    <property type="component" value="Unassembled WGS sequence"/>
</dbReference>
<proteinExistence type="predicted"/>
<evidence type="ECO:0000313" key="1">
    <source>
        <dbReference type="EMBL" id="KPM11403.1"/>
    </source>
</evidence>
<dbReference type="AlphaFoldDB" id="A0A132AKF2"/>
<evidence type="ECO:0000313" key="2">
    <source>
        <dbReference type="Proteomes" id="UP000616769"/>
    </source>
</evidence>
<dbReference type="EMBL" id="JXLN01017097">
    <property type="protein sequence ID" value="KPM11403.1"/>
    <property type="molecule type" value="Genomic_DNA"/>
</dbReference>
<sequence length="72" mass="8439">MKNALNRNKTNSCNILDAICIKLHENHFMESDCRPGMTAFLLTTWLGYMNSFCEFITHNANTFFFDEKKKLN</sequence>
<dbReference type="VEuPathDB" id="VectorBase:SSCA006856"/>
<gene>
    <name evidence="1" type="ORF">QR98_0099740</name>
</gene>
<organism evidence="1 2">
    <name type="scientific">Sarcoptes scabiei</name>
    <name type="common">Itch mite</name>
    <name type="synonym">Acarus scabiei</name>
    <dbReference type="NCBI Taxonomy" id="52283"/>
    <lineage>
        <taxon>Eukaryota</taxon>
        <taxon>Metazoa</taxon>
        <taxon>Ecdysozoa</taxon>
        <taxon>Arthropoda</taxon>
        <taxon>Chelicerata</taxon>
        <taxon>Arachnida</taxon>
        <taxon>Acari</taxon>
        <taxon>Acariformes</taxon>
        <taxon>Sarcoptiformes</taxon>
        <taxon>Astigmata</taxon>
        <taxon>Psoroptidia</taxon>
        <taxon>Sarcoptoidea</taxon>
        <taxon>Sarcoptidae</taxon>
        <taxon>Sarcoptinae</taxon>
        <taxon>Sarcoptes</taxon>
    </lineage>
</organism>
<name>A0A132AKF2_SARSC</name>